<proteinExistence type="predicted"/>
<dbReference type="WBParaSite" id="SPAL_0001486500.1">
    <property type="protein sequence ID" value="SPAL_0001486500.1"/>
    <property type="gene ID" value="SPAL_0001486500"/>
</dbReference>
<name>A0A0N5CAE3_STREA</name>
<reference evidence="2" key="1">
    <citation type="submission" date="2017-02" db="UniProtKB">
        <authorList>
            <consortium name="WormBaseParasite"/>
        </authorList>
    </citation>
    <scope>IDENTIFICATION</scope>
</reference>
<accession>A0A0N5CAE3</accession>
<evidence type="ECO:0000313" key="2">
    <source>
        <dbReference type="WBParaSite" id="SPAL_0001486500.1"/>
    </source>
</evidence>
<sequence>MELGIPTPASKQIWKVNEELFVVATITDGVSILKSFKPTSLKCSSAATIKFLALPKKTSTTIKNRSRLILDAIDLGTTSLKNIEKLSREKQLRLPK</sequence>
<protein>
    <submittedName>
        <fullName evidence="2">DUF1758 domain-containing protein</fullName>
    </submittedName>
</protein>
<dbReference type="AlphaFoldDB" id="A0A0N5CAE3"/>
<dbReference type="Proteomes" id="UP000046392">
    <property type="component" value="Unplaced"/>
</dbReference>
<evidence type="ECO:0000313" key="1">
    <source>
        <dbReference type="Proteomes" id="UP000046392"/>
    </source>
</evidence>
<organism evidence="1 2">
    <name type="scientific">Strongyloides papillosus</name>
    <name type="common">Intestinal threadworm</name>
    <dbReference type="NCBI Taxonomy" id="174720"/>
    <lineage>
        <taxon>Eukaryota</taxon>
        <taxon>Metazoa</taxon>
        <taxon>Ecdysozoa</taxon>
        <taxon>Nematoda</taxon>
        <taxon>Chromadorea</taxon>
        <taxon>Rhabditida</taxon>
        <taxon>Tylenchina</taxon>
        <taxon>Panagrolaimomorpha</taxon>
        <taxon>Strongyloidoidea</taxon>
        <taxon>Strongyloididae</taxon>
        <taxon>Strongyloides</taxon>
    </lineage>
</organism>
<keyword evidence="1" id="KW-1185">Reference proteome</keyword>